<evidence type="ECO:0000256" key="3">
    <source>
        <dbReference type="ARBA" id="ARBA00022723"/>
    </source>
</evidence>
<keyword evidence="3 7" id="KW-0479">Metal-binding</keyword>
<dbReference type="GO" id="GO:0004222">
    <property type="term" value="F:metalloendopeptidase activity"/>
    <property type="evidence" value="ECO:0007669"/>
    <property type="project" value="InterPro"/>
</dbReference>
<evidence type="ECO:0000256" key="1">
    <source>
        <dbReference type="ARBA" id="ARBA00010875"/>
    </source>
</evidence>
<keyword evidence="4 7" id="KW-0255">Endonuclease</keyword>
<dbReference type="EC" id="3.1.-.-" evidence="7"/>
<keyword evidence="7" id="KW-0698">rRNA processing</keyword>
<name>A0A6S6TKY5_9BACT</name>
<dbReference type="GO" id="GO:0005737">
    <property type="term" value="C:cytoplasm"/>
    <property type="evidence" value="ECO:0007669"/>
    <property type="project" value="UniProtKB-SubCell"/>
</dbReference>
<dbReference type="GO" id="GO:0008270">
    <property type="term" value="F:zinc ion binding"/>
    <property type="evidence" value="ECO:0007669"/>
    <property type="project" value="UniProtKB-UniRule"/>
</dbReference>
<dbReference type="PANTHER" id="PTHR46986:SF1">
    <property type="entry name" value="ENDORIBONUCLEASE YBEY, CHLOROPLASTIC"/>
    <property type="match status" value="1"/>
</dbReference>
<dbReference type="EMBL" id="CACVAZ010000110">
    <property type="protein sequence ID" value="CAA6817058.1"/>
    <property type="molecule type" value="Genomic_DNA"/>
</dbReference>
<evidence type="ECO:0000256" key="5">
    <source>
        <dbReference type="ARBA" id="ARBA00022801"/>
    </source>
</evidence>
<evidence type="ECO:0000256" key="4">
    <source>
        <dbReference type="ARBA" id="ARBA00022759"/>
    </source>
</evidence>
<dbReference type="PROSITE" id="PS01306">
    <property type="entry name" value="UPF0054"/>
    <property type="match status" value="1"/>
</dbReference>
<proteinExistence type="inferred from homology"/>
<gene>
    <name evidence="7" type="primary">ybeY</name>
    <name evidence="8" type="ORF">HELGO_WM18204</name>
</gene>
<dbReference type="PANTHER" id="PTHR46986">
    <property type="entry name" value="ENDORIBONUCLEASE YBEY, CHLOROPLASTIC"/>
    <property type="match status" value="1"/>
</dbReference>
<evidence type="ECO:0000256" key="2">
    <source>
        <dbReference type="ARBA" id="ARBA00022722"/>
    </source>
</evidence>
<keyword evidence="7" id="KW-0963">Cytoplasm</keyword>
<dbReference type="AlphaFoldDB" id="A0A6S6TKY5"/>
<dbReference type="InterPro" id="IPR002036">
    <property type="entry name" value="YbeY"/>
</dbReference>
<keyword evidence="6 7" id="KW-0862">Zinc</keyword>
<feature type="binding site" evidence="7">
    <location>
        <position position="104"/>
    </location>
    <ligand>
        <name>Zn(2+)</name>
        <dbReference type="ChEBI" id="CHEBI:29105"/>
        <note>catalytic</note>
    </ligand>
</feature>
<dbReference type="InterPro" id="IPR020549">
    <property type="entry name" value="YbeY_CS"/>
</dbReference>
<dbReference type="Gene3D" id="3.40.390.30">
    <property type="entry name" value="Metalloproteases ('zincins'), catalytic domain"/>
    <property type="match status" value="1"/>
</dbReference>
<dbReference type="SUPFAM" id="SSF55486">
    <property type="entry name" value="Metalloproteases ('zincins'), catalytic domain"/>
    <property type="match status" value="1"/>
</dbReference>
<accession>A0A6S6TKY5</accession>
<evidence type="ECO:0000313" key="8">
    <source>
        <dbReference type="EMBL" id="CAA6817058.1"/>
    </source>
</evidence>
<feature type="binding site" evidence="7">
    <location>
        <position position="114"/>
    </location>
    <ligand>
        <name>Zn(2+)</name>
        <dbReference type="ChEBI" id="CHEBI:29105"/>
        <note>catalytic</note>
    </ligand>
</feature>
<dbReference type="GO" id="GO:0006364">
    <property type="term" value="P:rRNA processing"/>
    <property type="evidence" value="ECO:0007669"/>
    <property type="project" value="UniProtKB-UniRule"/>
</dbReference>
<keyword evidence="2 7" id="KW-0540">Nuclease</keyword>
<dbReference type="NCBIfam" id="TIGR00043">
    <property type="entry name" value="rRNA maturation RNase YbeY"/>
    <property type="match status" value="1"/>
</dbReference>
<evidence type="ECO:0000256" key="6">
    <source>
        <dbReference type="ARBA" id="ARBA00022833"/>
    </source>
</evidence>
<comment type="similarity">
    <text evidence="1 7">Belongs to the endoribonuclease YbeY family.</text>
</comment>
<feature type="binding site" evidence="7">
    <location>
        <position position="108"/>
    </location>
    <ligand>
        <name>Zn(2+)</name>
        <dbReference type="ChEBI" id="CHEBI:29105"/>
        <note>catalytic</note>
    </ligand>
</feature>
<evidence type="ECO:0000256" key="7">
    <source>
        <dbReference type="HAMAP-Rule" id="MF_00009"/>
    </source>
</evidence>
<reference evidence="8" key="1">
    <citation type="submission" date="2020-01" db="EMBL/GenBank/DDBJ databases">
        <authorList>
            <person name="Meier V. D."/>
            <person name="Meier V D."/>
        </authorList>
    </citation>
    <scope>NUCLEOTIDE SEQUENCE</scope>
    <source>
        <strain evidence="8">HLG_WM_MAG_02</strain>
    </source>
</reference>
<dbReference type="InterPro" id="IPR023091">
    <property type="entry name" value="MetalPrtase_cat_dom_sf_prd"/>
</dbReference>
<sequence length="145" mass="16748">MLNIENLSDFTINVKLLENIANSLTSREIDLTLCYNDTIQQYNKEYRQKDKATDVLSFPINNDIIIDNDLMPLGAIVISIDFVMDKAEEYKHSTESEMALLFIHGLLHILGYDHEKDNGEMREKEALIIQNFNLPDSLIVRTEEN</sequence>
<comment type="subcellular location">
    <subcellularLocation>
        <location evidence="7">Cytoplasm</location>
    </subcellularLocation>
</comment>
<comment type="function">
    <text evidence="7">Single strand-specific metallo-endoribonuclease involved in late-stage 70S ribosome quality control and in maturation of the 3' terminus of the 16S rRNA.</text>
</comment>
<keyword evidence="7" id="KW-0690">Ribosome biogenesis</keyword>
<dbReference type="HAMAP" id="MF_00009">
    <property type="entry name" value="Endoribonucl_YbeY"/>
    <property type="match status" value="1"/>
</dbReference>
<keyword evidence="5 7" id="KW-0378">Hydrolase</keyword>
<organism evidence="8">
    <name type="scientific">uncultured Sulfurovum sp</name>
    <dbReference type="NCBI Taxonomy" id="269237"/>
    <lineage>
        <taxon>Bacteria</taxon>
        <taxon>Pseudomonadati</taxon>
        <taxon>Campylobacterota</taxon>
        <taxon>Epsilonproteobacteria</taxon>
        <taxon>Campylobacterales</taxon>
        <taxon>Sulfurovaceae</taxon>
        <taxon>Sulfurovum</taxon>
        <taxon>environmental samples</taxon>
    </lineage>
</organism>
<protein>
    <recommendedName>
        <fullName evidence="7">Endoribonuclease YbeY</fullName>
        <ecNumber evidence="7">3.1.-.-</ecNumber>
    </recommendedName>
</protein>
<dbReference type="Pfam" id="PF02130">
    <property type="entry name" value="YbeY"/>
    <property type="match status" value="1"/>
</dbReference>
<comment type="cofactor">
    <cofactor evidence="7">
        <name>Zn(2+)</name>
        <dbReference type="ChEBI" id="CHEBI:29105"/>
    </cofactor>
    <text evidence="7">Binds 1 zinc ion.</text>
</comment>
<dbReference type="GO" id="GO:0004521">
    <property type="term" value="F:RNA endonuclease activity"/>
    <property type="evidence" value="ECO:0007669"/>
    <property type="project" value="UniProtKB-UniRule"/>
</dbReference>